<dbReference type="PANTHER" id="PTHR43557:SF2">
    <property type="entry name" value="RIESKE DOMAIN-CONTAINING PROTEIN-RELATED"/>
    <property type="match status" value="1"/>
</dbReference>
<evidence type="ECO:0000313" key="11">
    <source>
        <dbReference type="Proteomes" id="UP000249065"/>
    </source>
</evidence>
<keyword evidence="3" id="KW-0001">2Fe-2S</keyword>
<keyword evidence="11" id="KW-1185">Reference proteome</keyword>
<name>A0A327MA71_9PROT</name>
<evidence type="ECO:0000256" key="4">
    <source>
        <dbReference type="ARBA" id="ARBA00022723"/>
    </source>
</evidence>
<dbReference type="GO" id="GO:0046872">
    <property type="term" value="F:metal ion binding"/>
    <property type="evidence" value="ECO:0007669"/>
    <property type="project" value="UniProtKB-KW"/>
</dbReference>
<dbReference type="GO" id="GO:0051537">
    <property type="term" value="F:2 iron, 2 sulfur cluster binding"/>
    <property type="evidence" value="ECO:0007669"/>
    <property type="project" value="UniProtKB-KW"/>
</dbReference>
<keyword evidence="7" id="KW-0408">Iron</keyword>
<dbReference type="Pfam" id="PF14759">
    <property type="entry name" value="Reductase_C"/>
    <property type="match status" value="1"/>
</dbReference>
<gene>
    <name evidence="10" type="ORF">DOO78_21245</name>
</gene>
<keyword evidence="4" id="KW-0479">Metal-binding</keyword>
<dbReference type="Pfam" id="PF07992">
    <property type="entry name" value="Pyr_redox_2"/>
    <property type="match status" value="1"/>
</dbReference>
<dbReference type="Gene3D" id="3.30.390.30">
    <property type="match status" value="1"/>
</dbReference>
<dbReference type="AlphaFoldDB" id="A0A327MA71"/>
<evidence type="ECO:0000256" key="6">
    <source>
        <dbReference type="ARBA" id="ARBA00023002"/>
    </source>
</evidence>
<protein>
    <submittedName>
        <fullName evidence="10">Pyridine nucleotide-disulfide oxidoreductase</fullName>
    </submittedName>
</protein>
<dbReference type="CDD" id="cd03478">
    <property type="entry name" value="Rieske_AIFL_N"/>
    <property type="match status" value="1"/>
</dbReference>
<evidence type="ECO:0000313" key="10">
    <source>
        <dbReference type="EMBL" id="RAI57028.1"/>
    </source>
</evidence>
<evidence type="ECO:0000256" key="8">
    <source>
        <dbReference type="ARBA" id="ARBA00023014"/>
    </source>
</evidence>
<reference evidence="11" key="1">
    <citation type="submission" date="2018-06" db="EMBL/GenBank/DDBJ databases">
        <authorList>
            <person name="Khan S.A."/>
        </authorList>
    </citation>
    <scope>NUCLEOTIDE SEQUENCE [LARGE SCALE GENOMIC DNA]</scope>
    <source>
        <strain evidence="11">DB-1506</strain>
    </source>
</reference>
<dbReference type="GO" id="GO:0016651">
    <property type="term" value="F:oxidoreductase activity, acting on NAD(P)H"/>
    <property type="evidence" value="ECO:0007669"/>
    <property type="project" value="TreeGrafter"/>
</dbReference>
<dbReference type="Pfam" id="PF00355">
    <property type="entry name" value="Rieske"/>
    <property type="match status" value="1"/>
</dbReference>
<organism evidence="10 11">
    <name type="scientific">Roseicella frigidaeris</name>
    <dbReference type="NCBI Taxonomy" id="2230885"/>
    <lineage>
        <taxon>Bacteria</taxon>
        <taxon>Pseudomonadati</taxon>
        <taxon>Pseudomonadota</taxon>
        <taxon>Alphaproteobacteria</taxon>
        <taxon>Acetobacterales</taxon>
        <taxon>Roseomonadaceae</taxon>
        <taxon>Roseicella</taxon>
    </lineage>
</organism>
<comment type="caution">
    <text evidence="10">The sequence shown here is derived from an EMBL/GenBank/DDBJ whole genome shotgun (WGS) entry which is preliminary data.</text>
</comment>
<evidence type="ECO:0000256" key="7">
    <source>
        <dbReference type="ARBA" id="ARBA00023004"/>
    </source>
</evidence>
<dbReference type="PRINTS" id="PR00368">
    <property type="entry name" value="FADPNR"/>
</dbReference>
<evidence type="ECO:0000259" key="9">
    <source>
        <dbReference type="PROSITE" id="PS51296"/>
    </source>
</evidence>
<proteinExistence type="predicted"/>
<dbReference type="GO" id="GO:0005737">
    <property type="term" value="C:cytoplasm"/>
    <property type="evidence" value="ECO:0007669"/>
    <property type="project" value="TreeGrafter"/>
</dbReference>
<dbReference type="InterPro" id="IPR017941">
    <property type="entry name" value="Rieske_2Fe-2S"/>
</dbReference>
<dbReference type="InterPro" id="IPR016156">
    <property type="entry name" value="FAD/NAD-linked_Rdtase_dimer_sf"/>
</dbReference>
<keyword evidence="5" id="KW-0274">FAD</keyword>
<dbReference type="PROSITE" id="PS51296">
    <property type="entry name" value="RIESKE"/>
    <property type="match status" value="1"/>
</dbReference>
<dbReference type="InterPro" id="IPR023753">
    <property type="entry name" value="FAD/NAD-binding_dom"/>
</dbReference>
<dbReference type="SUPFAM" id="SSF51905">
    <property type="entry name" value="FAD/NAD(P)-binding domain"/>
    <property type="match status" value="2"/>
</dbReference>
<keyword evidence="8" id="KW-0411">Iron-sulfur</keyword>
<comment type="cofactor">
    <cofactor evidence="1">
        <name>FAD</name>
        <dbReference type="ChEBI" id="CHEBI:57692"/>
    </cofactor>
</comment>
<dbReference type="PANTHER" id="PTHR43557">
    <property type="entry name" value="APOPTOSIS-INDUCING FACTOR 1"/>
    <property type="match status" value="1"/>
</dbReference>
<keyword evidence="6" id="KW-0560">Oxidoreductase</keyword>
<dbReference type="InterPro" id="IPR036922">
    <property type="entry name" value="Rieske_2Fe-2S_sf"/>
</dbReference>
<dbReference type="EMBL" id="QLIX01000022">
    <property type="protein sequence ID" value="RAI57028.1"/>
    <property type="molecule type" value="Genomic_DNA"/>
</dbReference>
<dbReference type="Gene3D" id="2.102.10.10">
    <property type="entry name" value="Rieske [2Fe-2S] iron-sulphur domain"/>
    <property type="match status" value="1"/>
</dbReference>
<dbReference type="RefSeq" id="WP_111471885.1">
    <property type="nucleotide sequence ID" value="NZ_QLIX01000022.1"/>
</dbReference>
<feature type="domain" description="Rieske" evidence="9">
    <location>
        <begin position="11"/>
        <end position="106"/>
    </location>
</feature>
<keyword evidence="2" id="KW-0285">Flavoprotein</keyword>
<dbReference type="PRINTS" id="PR00411">
    <property type="entry name" value="PNDRDTASEI"/>
</dbReference>
<dbReference type="InterPro" id="IPR036188">
    <property type="entry name" value="FAD/NAD-bd_sf"/>
</dbReference>
<evidence type="ECO:0000256" key="3">
    <source>
        <dbReference type="ARBA" id="ARBA00022714"/>
    </source>
</evidence>
<sequence>MSEAKQGPDLAAGVPLAALEDGGLLAGHVGEAAVLLARRGEEVFALGAHCTHYGAPLATGILVGETVRCPWHHACFSLRSGEAERAPAFDPLERWEVRREGDRIRVGGKRPAPAPRRLPPAPDAPSRILVLGGGAAGFAAAERLRREGYEGSLTLLSEDADAPYDRPNLSKDYLAGEAEEGWMPLRPAGWYGEQGIDLRLATRVDRIDPAGRAVRLADGAALPFDRLLIATGAEPVRPPIPGAEDPAVLVLRSWADCRGLIAQAEGARSAVLVGAGFIGLEVAAALRQRGLAVTVVAPQPRPLERVLGPGLAGVVRQVHEAQGVRFRLGEEVATVAPDRVRLKSGDEIAADLVLLGTGVRPRTALAEAAGIAVENGILVDAMLETSIPGIFAAGDVARWPDPHGGGRIRVEHWVVAERMGQAAALAMLGRGAPFDAVPFFWSRHYHDLNIDYLGHAERWDDIAVEGDLARPRAVLRYRAGGRVLAVATVDRDRENLRLEAAMEAGPLPA</sequence>
<dbReference type="Proteomes" id="UP000249065">
    <property type="component" value="Unassembled WGS sequence"/>
</dbReference>
<evidence type="ECO:0000256" key="2">
    <source>
        <dbReference type="ARBA" id="ARBA00022630"/>
    </source>
</evidence>
<evidence type="ECO:0000256" key="5">
    <source>
        <dbReference type="ARBA" id="ARBA00022827"/>
    </source>
</evidence>
<dbReference type="OrthoDB" id="7809559at2"/>
<dbReference type="InterPro" id="IPR028202">
    <property type="entry name" value="Reductase_C"/>
</dbReference>
<dbReference type="SUPFAM" id="SSF55424">
    <property type="entry name" value="FAD/NAD-linked reductases, dimerisation (C-terminal) domain"/>
    <property type="match status" value="1"/>
</dbReference>
<evidence type="ECO:0000256" key="1">
    <source>
        <dbReference type="ARBA" id="ARBA00001974"/>
    </source>
</evidence>
<dbReference type="Gene3D" id="3.50.50.60">
    <property type="entry name" value="FAD/NAD(P)-binding domain"/>
    <property type="match status" value="2"/>
</dbReference>
<dbReference type="InterPro" id="IPR050446">
    <property type="entry name" value="FAD-oxidoreductase/Apoptosis"/>
</dbReference>
<dbReference type="SUPFAM" id="SSF50022">
    <property type="entry name" value="ISP domain"/>
    <property type="match status" value="1"/>
</dbReference>
<accession>A0A327MA71</accession>